<protein>
    <recommendedName>
        <fullName evidence="4">PE domain-containing protein</fullName>
    </recommendedName>
</protein>
<proteinExistence type="predicted"/>
<evidence type="ECO:0008006" key="4">
    <source>
        <dbReference type="Google" id="ProtNLM"/>
    </source>
</evidence>
<comment type="caution">
    <text evidence="2">The sequence shown here is derived from an EMBL/GenBank/DDBJ whole genome shotgun (WGS) entry which is preliminary data.</text>
</comment>
<dbReference type="OrthoDB" id="3535027at2"/>
<organism evidence="2 3">
    <name type="scientific">Nonomuraea polychroma</name>
    <dbReference type="NCBI Taxonomy" id="46176"/>
    <lineage>
        <taxon>Bacteria</taxon>
        <taxon>Bacillati</taxon>
        <taxon>Actinomycetota</taxon>
        <taxon>Actinomycetes</taxon>
        <taxon>Streptosporangiales</taxon>
        <taxon>Streptosporangiaceae</taxon>
        <taxon>Nonomuraea</taxon>
    </lineage>
</organism>
<dbReference type="EMBL" id="SAUN01000001">
    <property type="protein sequence ID" value="RVX47348.1"/>
    <property type="molecule type" value="Genomic_DNA"/>
</dbReference>
<accession>A0A438MNK7</accession>
<evidence type="ECO:0000256" key="1">
    <source>
        <dbReference type="SAM" id="MobiDB-lite"/>
    </source>
</evidence>
<keyword evidence="3" id="KW-1185">Reference proteome</keyword>
<dbReference type="AlphaFoldDB" id="A0A438MNK7"/>
<dbReference type="RefSeq" id="WP_127939800.1">
    <property type="nucleotide sequence ID" value="NZ_SAUN01000001.1"/>
</dbReference>
<dbReference type="Proteomes" id="UP000284824">
    <property type="component" value="Unassembled WGS sequence"/>
</dbReference>
<name>A0A438MNK7_9ACTN</name>
<gene>
    <name evidence="2" type="ORF">EDD27_10278</name>
</gene>
<evidence type="ECO:0000313" key="2">
    <source>
        <dbReference type="EMBL" id="RVX47348.1"/>
    </source>
</evidence>
<feature type="region of interest" description="Disordered" evidence="1">
    <location>
        <begin position="1"/>
        <end position="34"/>
    </location>
</feature>
<evidence type="ECO:0000313" key="3">
    <source>
        <dbReference type="Proteomes" id="UP000284824"/>
    </source>
</evidence>
<reference evidence="2 3" key="1">
    <citation type="submission" date="2019-01" db="EMBL/GenBank/DDBJ databases">
        <title>Sequencing the genomes of 1000 actinobacteria strains.</title>
        <authorList>
            <person name="Klenk H.-P."/>
        </authorList>
    </citation>
    <scope>NUCLEOTIDE SEQUENCE [LARGE SCALE GENOMIC DNA]</scope>
    <source>
        <strain evidence="2 3">DSM 43925</strain>
    </source>
</reference>
<sequence length="138" mass="14734">MSRPPESGSPPPELELPSGFPGLGEDDGGGPFIDHQEVKSVISALRESLGALRGETMPNMSATWTGPGTVNEVSYLGNVGPQEAGQWEAASAFGNNIHFAYGAFDNSYALLIEHVEKWANAVEKAIANYERFHQDSSA</sequence>